<name>A0A1H7FCS4_9SPHI</name>
<dbReference type="Proteomes" id="UP000198916">
    <property type="component" value="Unassembled WGS sequence"/>
</dbReference>
<proteinExistence type="predicted"/>
<protein>
    <submittedName>
        <fullName evidence="2">Uncharacterized protein</fullName>
    </submittedName>
</protein>
<dbReference type="AlphaFoldDB" id="A0A1H7FCS4"/>
<evidence type="ECO:0000256" key="1">
    <source>
        <dbReference type="SAM" id="MobiDB-lite"/>
    </source>
</evidence>
<gene>
    <name evidence="2" type="ORF">SAMN05421740_101306</name>
</gene>
<dbReference type="EMBL" id="FNZR01000001">
    <property type="protein sequence ID" value="SEK23788.1"/>
    <property type="molecule type" value="Genomic_DNA"/>
</dbReference>
<organism evidence="2 3">
    <name type="scientific">Parapedobacter koreensis</name>
    <dbReference type="NCBI Taxonomy" id="332977"/>
    <lineage>
        <taxon>Bacteria</taxon>
        <taxon>Pseudomonadati</taxon>
        <taxon>Bacteroidota</taxon>
        <taxon>Sphingobacteriia</taxon>
        <taxon>Sphingobacteriales</taxon>
        <taxon>Sphingobacteriaceae</taxon>
        <taxon>Parapedobacter</taxon>
    </lineage>
</organism>
<evidence type="ECO:0000313" key="3">
    <source>
        <dbReference type="Proteomes" id="UP000198916"/>
    </source>
</evidence>
<dbReference type="OrthoDB" id="771660at2"/>
<accession>A0A1H7FCS4</accession>
<sequence length="113" mass="13533">MKRELPDYIIESTRFYVDILNDELRQVSDPTNRIPFDAMTFKNGQYEFDFDRATKSIYHGDPAAKPESVVTVRMPHPYKLDPHIMERILEKRNDRHHDTTVQTEQRQLETLKR</sequence>
<dbReference type="RefSeq" id="WP_090602216.1">
    <property type="nucleotide sequence ID" value="NZ_FNZR01000001.1"/>
</dbReference>
<evidence type="ECO:0000313" key="2">
    <source>
        <dbReference type="EMBL" id="SEK23788.1"/>
    </source>
</evidence>
<feature type="region of interest" description="Disordered" evidence="1">
    <location>
        <begin position="91"/>
        <end position="113"/>
    </location>
</feature>
<reference evidence="3" key="1">
    <citation type="submission" date="2016-10" db="EMBL/GenBank/DDBJ databases">
        <authorList>
            <person name="Varghese N."/>
            <person name="Submissions S."/>
        </authorList>
    </citation>
    <scope>NUCLEOTIDE SEQUENCE [LARGE SCALE GENOMIC DNA]</scope>
    <source>
        <strain evidence="3">Jip14</strain>
    </source>
</reference>
<dbReference type="STRING" id="332977.SAMN05421740_101306"/>
<keyword evidence="3" id="KW-1185">Reference proteome</keyword>